<evidence type="ECO:0000256" key="7">
    <source>
        <dbReference type="ARBA" id="ARBA00022598"/>
    </source>
</evidence>
<dbReference type="GO" id="GO:0005739">
    <property type="term" value="C:mitochondrion"/>
    <property type="evidence" value="ECO:0007669"/>
    <property type="project" value="TreeGrafter"/>
</dbReference>
<dbReference type="InterPro" id="IPR036615">
    <property type="entry name" value="Mur_ligase_C_dom_sf"/>
</dbReference>
<dbReference type="InterPro" id="IPR018109">
    <property type="entry name" value="Folylpolyglutamate_synth_CS"/>
</dbReference>
<evidence type="ECO:0000256" key="5">
    <source>
        <dbReference type="ARBA" id="ARBA00018660"/>
    </source>
</evidence>
<dbReference type="EC" id="6.3.2.17" evidence="4"/>
<comment type="caution">
    <text evidence="15">The sequence shown here is derived from an EMBL/GenBank/DDBJ whole genome shotgun (WGS) entry which is preliminary data.</text>
</comment>
<evidence type="ECO:0000256" key="11">
    <source>
        <dbReference type="ARBA" id="ARBA00022842"/>
    </source>
</evidence>
<keyword evidence="10" id="KW-0067">ATP-binding</keyword>
<dbReference type="EMBL" id="JAYMYQ010000004">
    <property type="protein sequence ID" value="KAK7339851.1"/>
    <property type="molecule type" value="Genomic_DNA"/>
</dbReference>
<dbReference type="FunFam" id="3.90.190.20:FF:000011">
    <property type="entry name" value="Folylpolyglutamate synthase"/>
    <property type="match status" value="1"/>
</dbReference>
<evidence type="ECO:0000256" key="3">
    <source>
        <dbReference type="ARBA" id="ARBA00008276"/>
    </source>
</evidence>
<dbReference type="GO" id="GO:0046872">
    <property type="term" value="F:metal ion binding"/>
    <property type="evidence" value="ECO:0007669"/>
    <property type="project" value="UniProtKB-KW"/>
</dbReference>
<keyword evidence="6" id="KW-0554">One-carbon metabolism</keyword>
<reference evidence="15 16" key="1">
    <citation type="submission" date="2024-01" db="EMBL/GenBank/DDBJ databases">
        <title>The genomes of 5 underutilized Papilionoideae crops provide insights into root nodulation and disease resistanc.</title>
        <authorList>
            <person name="Jiang F."/>
        </authorList>
    </citation>
    <scope>NUCLEOTIDE SEQUENCE [LARGE SCALE GENOMIC DNA]</scope>
    <source>
        <strain evidence="15">LVBAO_FW01</strain>
        <tissue evidence="15">Leaves</tissue>
    </source>
</reference>
<keyword evidence="16" id="KW-1185">Reference proteome</keyword>
<dbReference type="GO" id="GO:0004326">
    <property type="term" value="F:tetrahydrofolylpolyglutamate synthase activity"/>
    <property type="evidence" value="ECO:0007669"/>
    <property type="project" value="UniProtKB-EC"/>
</dbReference>
<comment type="pathway">
    <text evidence="2">Cofactor biosynthesis; tetrahydrofolylpolyglutamate biosynthesis.</text>
</comment>
<proteinExistence type="inferred from homology"/>
<evidence type="ECO:0000256" key="9">
    <source>
        <dbReference type="ARBA" id="ARBA00022741"/>
    </source>
</evidence>
<dbReference type="Gene3D" id="3.90.190.20">
    <property type="entry name" value="Mur ligase, C-terminal domain"/>
    <property type="match status" value="1"/>
</dbReference>
<comment type="catalytic activity">
    <reaction evidence="14">
        <text>(6S)-5,6,7,8-tetrahydrofolyl-(gamma-L-Glu)(n) + L-glutamate + ATP = (6S)-5,6,7,8-tetrahydrofolyl-(gamma-L-Glu)(n+1) + ADP + phosphate + H(+)</text>
        <dbReference type="Rhea" id="RHEA:10580"/>
        <dbReference type="Rhea" id="RHEA-COMP:14738"/>
        <dbReference type="Rhea" id="RHEA-COMP:14740"/>
        <dbReference type="ChEBI" id="CHEBI:15378"/>
        <dbReference type="ChEBI" id="CHEBI:29985"/>
        <dbReference type="ChEBI" id="CHEBI:30616"/>
        <dbReference type="ChEBI" id="CHEBI:43474"/>
        <dbReference type="ChEBI" id="CHEBI:141005"/>
        <dbReference type="ChEBI" id="CHEBI:456216"/>
        <dbReference type="EC" id="6.3.2.17"/>
    </reaction>
</comment>
<keyword evidence="9" id="KW-0547">Nucleotide-binding</keyword>
<dbReference type="PANTHER" id="PTHR11136:SF5">
    <property type="entry name" value="FOLYLPOLYGLUTAMATE SYNTHASE, MITOCHONDRIAL"/>
    <property type="match status" value="1"/>
</dbReference>
<evidence type="ECO:0000256" key="10">
    <source>
        <dbReference type="ARBA" id="ARBA00022840"/>
    </source>
</evidence>
<comment type="similarity">
    <text evidence="3">Belongs to the folylpolyglutamate synthase family.</text>
</comment>
<keyword evidence="8" id="KW-0479">Metal-binding</keyword>
<evidence type="ECO:0000256" key="8">
    <source>
        <dbReference type="ARBA" id="ARBA00022723"/>
    </source>
</evidence>
<accession>A0AAN9LQB4</accession>
<evidence type="ECO:0000256" key="12">
    <source>
        <dbReference type="ARBA" id="ARBA00030592"/>
    </source>
</evidence>
<dbReference type="PROSITE" id="PS01012">
    <property type="entry name" value="FOLYLPOLYGLU_SYNT_2"/>
    <property type="match status" value="1"/>
</dbReference>
<keyword evidence="11" id="KW-0460">Magnesium</keyword>
<dbReference type="SUPFAM" id="SSF53623">
    <property type="entry name" value="MurD-like peptide ligases, catalytic domain"/>
    <property type="match status" value="1"/>
</dbReference>
<dbReference type="GO" id="GO:0005829">
    <property type="term" value="C:cytosol"/>
    <property type="evidence" value="ECO:0007669"/>
    <property type="project" value="TreeGrafter"/>
</dbReference>
<evidence type="ECO:0000256" key="13">
    <source>
        <dbReference type="ARBA" id="ARBA00030876"/>
    </source>
</evidence>
<dbReference type="Proteomes" id="UP001367508">
    <property type="component" value="Unassembled WGS sequence"/>
</dbReference>
<dbReference type="GO" id="GO:0005524">
    <property type="term" value="F:ATP binding"/>
    <property type="evidence" value="ECO:0007669"/>
    <property type="project" value="UniProtKB-KW"/>
</dbReference>
<evidence type="ECO:0000256" key="1">
    <source>
        <dbReference type="ARBA" id="ARBA00001944"/>
    </source>
</evidence>
<sequence length="668" mass="75208">MQERDPILNAWRDELNRCRYAFSFSSPFFSLIDMLMITGTNIYPKCGMIGVSHFSWQLMKSTFKTKRISSCLSAFTSHHNLTGKRFVYKTSSEVLFERGSNVITNGQLQNFPLSSYETAMEKLSSLITSQRRGEKPPVANKLERMTMYLKILGLEEDISKLNIIHVAGTKGKGSTCIFCEAIIRECGFRTGVFTSPHLIDVRERFRIDGIDISEDKFLQYFWDCWNKLEGNTTEQLPMPPLFQFLTVLAFKIFISEQVDAAIIEVGLGGKEDSTNVIKEPTVCGITSLGMDHTEILGDTLGQIAGHKAGILKPKVPAFTVPQPPEAMDVILERAKELMVPLEVTEPCDCKQMKGLKLHLSGDHQFYNAALAVSLSRCWLQRTGNWEKKFQNGFQDSNLPDEFIRGLSAAHFSGRAQIICDSSPNSDCSEIVSKNCGGELIFYLDGAHSPESMEVCAKWFSNAVKGYEIPSNLPFEVENTEECSENGHILHDSKTLRMSEKSFRRILLFNCLDVRNPHILLPQLVNTCASSGIHFSRALFVPSMSKYTKVTSGASIISSDLHGIDLSWQFNLQRIWEKIMHGKEVTTSLEKDFKIDRKEILPPHEFLYNDAINGSHSHNYLACSAVIPSLPLTIKWLRDCVKEHPSTRLQVLVTGSLHLVGDVLKLLKR</sequence>
<evidence type="ECO:0000256" key="14">
    <source>
        <dbReference type="ARBA" id="ARBA00047493"/>
    </source>
</evidence>
<dbReference type="Gene3D" id="3.40.1190.10">
    <property type="entry name" value="Mur-like, catalytic domain"/>
    <property type="match status" value="1"/>
</dbReference>
<evidence type="ECO:0000313" key="16">
    <source>
        <dbReference type="Proteomes" id="UP001367508"/>
    </source>
</evidence>
<gene>
    <name evidence="15" type="ORF">VNO77_20537</name>
</gene>
<dbReference type="InterPro" id="IPR001645">
    <property type="entry name" value="Folylpolyglutamate_synth"/>
</dbReference>
<organism evidence="15 16">
    <name type="scientific">Canavalia gladiata</name>
    <name type="common">Sword bean</name>
    <name type="synonym">Dolichos gladiatus</name>
    <dbReference type="NCBI Taxonomy" id="3824"/>
    <lineage>
        <taxon>Eukaryota</taxon>
        <taxon>Viridiplantae</taxon>
        <taxon>Streptophyta</taxon>
        <taxon>Embryophyta</taxon>
        <taxon>Tracheophyta</taxon>
        <taxon>Spermatophyta</taxon>
        <taxon>Magnoliopsida</taxon>
        <taxon>eudicotyledons</taxon>
        <taxon>Gunneridae</taxon>
        <taxon>Pentapetalae</taxon>
        <taxon>rosids</taxon>
        <taxon>fabids</taxon>
        <taxon>Fabales</taxon>
        <taxon>Fabaceae</taxon>
        <taxon>Papilionoideae</taxon>
        <taxon>50 kb inversion clade</taxon>
        <taxon>NPAAA clade</taxon>
        <taxon>indigoferoid/millettioid clade</taxon>
        <taxon>Phaseoleae</taxon>
        <taxon>Canavalia</taxon>
    </lineage>
</organism>
<dbReference type="GO" id="GO:0006730">
    <property type="term" value="P:one-carbon metabolic process"/>
    <property type="evidence" value="ECO:0007669"/>
    <property type="project" value="UniProtKB-KW"/>
</dbReference>
<dbReference type="InterPro" id="IPR036565">
    <property type="entry name" value="Mur-like_cat_sf"/>
</dbReference>
<evidence type="ECO:0000256" key="2">
    <source>
        <dbReference type="ARBA" id="ARBA00005150"/>
    </source>
</evidence>
<dbReference type="FunFam" id="3.40.1190.10:FF:000008">
    <property type="entry name" value="Folylpolyglutamate synthase"/>
    <property type="match status" value="1"/>
</dbReference>
<comment type="cofactor">
    <cofactor evidence="1">
        <name>a monovalent cation</name>
        <dbReference type="ChEBI" id="CHEBI:60242"/>
    </cofactor>
</comment>
<evidence type="ECO:0000256" key="6">
    <source>
        <dbReference type="ARBA" id="ARBA00022563"/>
    </source>
</evidence>
<dbReference type="AlphaFoldDB" id="A0AAN9LQB4"/>
<keyword evidence="7" id="KW-0436">Ligase</keyword>
<evidence type="ECO:0000313" key="15">
    <source>
        <dbReference type="EMBL" id="KAK7339851.1"/>
    </source>
</evidence>
<evidence type="ECO:0000256" key="4">
    <source>
        <dbReference type="ARBA" id="ARBA00013025"/>
    </source>
</evidence>
<dbReference type="NCBIfam" id="TIGR01499">
    <property type="entry name" value="folC"/>
    <property type="match status" value="1"/>
</dbReference>
<name>A0AAN9LQB4_CANGL</name>
<dbReference type="PANTHER" id="PTHR11136">
    <property type="entry name" value="FOLYLPOLYGLUTAMATE SYNTHASE-RELATED"/>
    <property type="match status" value="1"/>
</dbReference>
<protein>
    <recommendedName>
        <fullName evidence="5">Folylpolyglutamate synthase</fullName>
        <ecNumber evidence="4">6.3.2.17</ecNumber>
    </recommendedName>
    <alternativeName>
        <fullName evidence="13">Folylpoly-gamma-glutamate synthetase</fullName>
    </alternativeName>
    <alternativeName>
        <fullName evidence="12">Tetrahydrofolylpolyglutamate synthase</fullName>
    </alternativeName>
</protein>